<feature type="region of interest" description="Disordered" evidence="1">
    <location>
        <begin position="84"/>
        <end position="106"/>
    </location>
</feature>
<evidence type="ECO:0000256" key="1">
    <source>
        <dbReference type="SAM" id="MobiDB-lite"/>
    </source>
</evidence>
<proteinExistence type="predicted"/>
<evidence type="ECO:0000313" key="2">
    <source>
        <dbReference type="EMBL" id="KAF2575463.1"/>
    </source>
</evidence>
<feature type="region of interest" description="Disordered" evidence="1">
    <location>
        <begin position="20"/>
        <end position="61"/>
    </location>
</feature>
<sequence length="213" mass="24124">MEYVASCETVRIMTHEEFAARHPHPPQTYRVTTEDIDRQKQPSTGRHQMLGNDRQVSSSVDRHPPLTYRVRLPRNDVARLNALRNPSKPLETSTYNNSQQSEDALEPMVVEQATKGRTLRKRKEKVSKHLKRGATEKEIDNFTKRDLGMFVVPCLIGGIDCPSAFCDTTSSVTILSKVMAYHLGLEIEPSKDLFPFVDCSQRNSGGIIINLEE</sequence>
<reference evidence="2" key="1">
    <citation type="submission" date="2019-12" db="EMBL/GenBank/DDBJ databases">
        <title>Genome sequencing and annotation of Brassica cretica.</title>
        <authorList>
            <person name="Studholme D.J."/>
            <person name="Sarris P.F."/>
        </authorList>
    </citation>
    <scope>NUCLEOTIDE SEQUENCE</scope>
    <source>
        <strain evidence="2">PFS-102/07</strain>
        <tissue evidence="2">Leaf</tissue>
    </source>
</reference>
<protein>
    <submittedName>
        <fullName evidence="2">Uncharacterized protein</fullName>
    </submittedName>
</protein>
<dbReference type="AlphaFoldDB" id="A0A8S9J1G4"/>
<accession>A0A8S9J1G4</accession>
<dbReference type="InterPro" id="IPR021109">
    <property type="entry name" value="Peptidase_aspartic_dom_sf"/>
</dbReference>
<feature type="compositionally biased region" description="Polar residues" evidence="1">
    <location>
        <begin position="90"/>
        <end position="102"/>
    </location>
</feature>
<gene>
    <name evidence="2" type="ORF">F2Q70_00002628</name>
</gene>
<organism evidence="2">
    <name type="scientific">Brassica cretica</name>
    <name type="common">Mustard</name>
    <dbReference type="NCBI Taxonomy" id="69181"/>
    <lineage>
        <taxon>Eukaryota</taxon>
        <taxon>Viridiplantae</taxon>
        <taxon>Streptophyta</taxon>
        <taxon>Embryophyta</taxon>
        <taxon>Tracheophyta</taxon>
        <taxon>Spermatophyta</taxon>
        <taxon>Magnoliopsida</taxon>
        <taxon>eudicotyledons</taxon>
        <taxon>Gunneridae</taxon>
        <taxon>Pentapetalae</taxon>
        <taxon>rosids</taxon>
        <taxon>malvids</taxon>
        <taxon>Brassicales</taxon>
        <taxon>Brassicaceae</taxon>
        <taxon>Brassiceae</taxon>
        <taxon>Brassica</taxon>
    </lineage>
</organism>
<comment type="caution">
    <text evidence="2">The sequence shown here is derived from an EMBL/GenBank/DDBJ whole genome shotgun (WGS) entry which is preliminary data.</text>
</comment>
<name>A0A8S9J1G4_BRACR</name>
<dbReference type="EMBL" id="QGKY02001015">
    <property type="protein sequence ID" value="KAF2575463.1"/>
    <property type="molecule type" value="Genomic_DNA"/>
</dbReference>
<dbReference type="Gene3D" id="2.40.70.10">
    <property type="entry name" value="Acid Proteases"/>
    <property type="match status" value="1"/>
</dbReference>